<sequence length="200" mass="22054">MAGPTQSAIVWPQHFLPGTTDNFVSNEVIAKGLTARQIWDLLANISKWESYYKNVSQITEPESGPILKKGDVFKFSTFGFPVLTCPVEECVPPPPPQKTSPTGKTEQQQQQPCRIAWSAKLDAPNPEESVEVYHAWLVEDLEGGRVRILTQESQIGKPAAQLAEVRPNKMLLGHQDWLGGLVRAARGQKIGQTNLDAIQG</sequence>
<dbReference type="RefSeq" id="XP_066696884.1">
    <property type="nucleotide sequence ID" value="XM_066847393.1"/>
</dbReference>
<name>A0ABR1Q4D6_9PEZI</name>
<keyword evidence="2" id="KW-1185">Reference proteome</keyword>
<dbReference type="SUPFAM" id="SSF55961">
    <property type="entry name" value="Bet v1-like"/>
    <property type="match status" value="1"/>
</dbReference>
<proteinExistence type="predicted"/>
<evidence type="ECO:0000313" key="1">
    <source>
        <dbReference type="EMBL" id="KAK7946850.1"/>
    </source>
</evidence>
<dbReference type="Proteomes" id="UP001391051">
    <property type="component" value="Unassembled WGS sequence"/>
</dbReference>
<comment type="caution">
    <text evidence="1">The sequence shown here is derived from an EMBL/GenBank/DDBJ whole genome shotgun (WGS) entry which is preliminary data.</text>
</comment>
<protein>
    <submittedName>
        <fullName evidence="1">Uncharacterized protein</fullName>
    </submittedName>
</protein>
<dbReference type="EMBL" id="JAQQWE010000007">
    <property type="protein sequence ID" value="KAK7946850.1"/>
    <property type="molecule type" value="Genomic_DNA"/>
</dbReference>
<accession>A0ABR1Q4D6</accession>
<gene>
    <name evidence="1" type="ORF">PG986_011171</name>
</gene>
<dbReference type="GeneID" id="92080455"/>
<dbReference type="InterPro" id="IPR023393">
    <property type="entry name" value="START-like_dom_sf"/>
</dbReference>
<organism evidence="1 2">
    <name type="scientific">Apiospora aurea</name>
    <dbReference type="NCBI Taxonomy" id="335848"/>
    <lineage>
        <taxon>Eukaryota</taxon>
        <taxon>Fungi</taxon>
        <taxon>Dikarya</taxon>
        <taxon>Ascomycota</taxon>
        <taxon>Pezizomycotina</taxon>
        <taxon>Sordariomycetes</taxon>
        <taxon>Xylariomycetidae</taxon>
        <taxon>Amphisphaeriales</taxon>
        <taxon>Apiosporaceae</taxon>
        <taxon>Apiospora</taxon>
    </lineage>
</organism>
<reference evidence="1 2" key="1">
    <citation type="submission" date="2023-01" db="EMBL/GenBank/DDBJ databases">
        <title>Analysis of 21 Apiospora genomes using comparative genomics revels a genus with tremendous synthesis potential of carbohydrate active enzymes and secondary metabolites.</title>
        <authorList>
            <person name="Sorensen T."/>
        </authorList>
    </citation>
    <scope>NUCLEOTIDE SEQUENCE [LARGE SCALE GENOMIC DNA]</scope>
    <source>
        <strain evidence="1 2">CBS 24483</strain>
    </source>
</reference>
<dbReference type="Gene3D" id="3.30.530.20">
    <property type="match status" value="1"/>
</dbReference>
<evidence type="ECO:0000313" key="2">
    <source>
        <dbReference type="Proteomes" id="UP001391051"/>
    </source>
</evidence>